<evidence type="ECO:0000313" key="1">
    <source>
        <dbReference type="EnsemblMetazoa" id="PPA45890.1"/>
    </source>
</evidence>
<proteinExistence type="predicted"/>
<accession>A0A8R1V166</accession>
<organism evidence="1 2">
    <name type="scientific">Pristionchus pacificus</name>
    <name type="common">Parasitic nematode worm</name>
    <dbReference type="NCBI Taxonomy" id="54126"/>
    <lineage>
        <taxon>Eukaryota</taxon>
        <taxon>Metazoa</taxon>
        <taxon>Ecdysozoa</taxon>
        <taxon>Nematoda</taxon>
        <taxon>Chromadorea</taxon>
        <taxon>Rhabditida</taxon>
        <taxon>Rhabditina</taxon>
        <taxon>Diplogasteromorpha</taxon>
        <taxon>Diplogasteroidea</taxon>
        <taxon>Neodiplogasteridae</taxon>
        <taxon>Pristionchus</taxon>
    </lineage>
</organism>
<evidence type="ECO:0000313" key="2">
    <source>
        <dbReference type="Proteomes" id="UP000005239"/>
    </source>
</evidence>
<dbReference type="AlphaFoldDB" id="A0A2A6C0S4"/>
<accession>A0A2A6C0S4</accession>
<dbReference type="Proteomes" id="UP000005239">
    <property type="component" value="Unassembled WGS sequence"/>
</dbReference>
<protein>
    <submittedName>
        <fullName evidence="1">Uncharacterized protein</fullName>
    </submittedName>
</protein>
<sequence>MYRDLHSTVRLLSLVLIIDEIDHDCTAEQRRLDAHVQTQAKLSHVVKADFMKPGYLRVTEPTAAPPDST</sequence>
<dbReference type="EnsemblMetazoa" id="PPA45890.1">
    <property type="protein sequence ID" value="PPA45890.1"/>
    <property type="gene ID" value="WBGene00284259"/>
</dbReference>
<name>A0A2A6C0S4_PRIPA</name>
<gene>
    <name evidence="1" type="primary">WBGene00284259</name>
</gene>
<reference evidence="2" key="1">
    <citation type="journal article" date="2008" name="Nat. Genet.">
        <title>The Pristionchus pacificus genome provides a unique perspective on nematode lifestyle and parasitism.</title>
        <authorList>
            <person name="Dieterich C."/>
            <person name="Clifton S.W."/>
            <person name="Schuster L.N."/>
            <person name="Chinwalla A."/>
            <person name="Delehaunty K."/>
            <person name="Dinkelacker I."/>
            <person name="Fulton L."/>
            <person name="Fulton R."/>
            <person name="Godfrey J."/>
            <person name="Minx P."/>
            <person name="Mitreva M."/>
            <person name="Roeseler W."/>
            <person name="Tian H."/>
            <person name="Witte H."/>
            <person name="Yang S.P."/>
            <person name="Wilson R.K."/>
            <person name="Sommer R.J."/>
        </authorList>
    </citation>
    <scope>NUCLEOTIDE SEQUENCE [LARGE SCALE GENOMIC DNA]</scope>
    <source>
        <strain evidence="2">PS312</strain>
    </source>
</reference>
<reference evidence="1" key="2">
    <citation type="submission" date="2022-06" db="UniProtKB">
        <authorList>
            <consortium name="EnsemblMetazoa"/>
        </authorList>
    </citation>
    <scope>IDENTIFICATION</scope>
    <source>
        <strain evidence="1">PS312</strain>
    </source>
</reference>
<keyword evidence="2" id="KW-1185">Reference proteome</keyword>